<dbReference type="InterPro" id="IPR002901">
    <property type="entry name" value="MGlyc_endo_b_GlcNAc-like_dom"/>
</dbReference>
<dbReference type="Pfam" id="PF05257">
    <property type="entry name" value="CHAP"/>
    <property type="match status" value="1"/>
</dbReference>
<dbReference type="InterPro" id="IPR007921">
    <property type="entry name" value="CHAP_dom"/>
</dbReference>
<protein>
    <submittedName>
        <fullName evidence="3">Endolysin</fullName>
    </submittedName>
</protein>
<organism evidence="3">
    <name type="scientific">Staphylococcus phage HS14</name>
    <dbReference type="NCBI Taxonomy" id="3056404"/>
    <lineage>
        <taxon>Viruses</taxon>
    </lineage>
</organism>
<dbReference type="GO" id="GO:0004040">
    <property type="term" value="F:amidase activity"/>
    <property type="evidence" value="ECO:0007669"/>
    <property type="project" value="InterPro"/>
</dbReference>
<feature type="region of interest" description="Disordered" evidence="1">
    <location>
        <begin position="148"/>
        <end position="182"/>
    </location>
</feature>
<evidence type="ECO:0000259" key="2">
    <source>
        <dbReference type="PROSITE" id="PS50911"/>
    </source>
</evidence>
<dbReference type="EMBL" id="OQ890320">
    <property type="protein sequence ID" value="WLJ25974.1"/>
    <property type="molecule type" value="Genomic_DNA"/>
</dbReference>
<dbReference type="SUPFAM" id="SSF54001">
    <property type="entry name" value="Cysteine proteinases"/>
    <property type="match status" value="1"/>
</dbReference>
<proteinExistence type="predicted"/>
<evidence type="ECO:0000256" key="1">
    <source>
        <dbReference type="SAM" id="MobiDB-lite"/>
    </source>
</evidence>
<feature type="domain" description="Peptidase C51" evidence="2">
    <location>
        <begin position="14"/>
        <end position="148"/>
    </location>
</feature>
<sequence>MAILPKSGKPTASQVVNWAKWMAKNHKGVDIDGRYGFQCWDLPNYIFQRYWHFRTWGNANAMANRSQYPNRSWKIYRNTSSFIPKPGDIAVWTYGWAGHTAIVVGPSDKSHFKCVDQNWVNSNQWSGSRAAFVNHNYNGNGGNIYFIRPPYKAEKNPPKPSDSSNSSSSSSNTATDNNKTVTIKKKQTHINFTIDDGEPTYPEFIRHDIVQGKDRGHNPKKVTIRNANTMCSVLDLYFDREKYLTDKEYPHYFVDRNHIWQPRLEMYEVPSHPDNIVIEVCQDLSASKDDFIVNEIHTMLQAVFRMKYQGIPVKPSSIEVDTSNIWRSVYEHGAWDISLNGLPPKKNIDKTINGLLYLYKNSKKLLSEIPKDKVKTKTIKVTVPASSVNKNTTTTTNKKGSKAPTVVVSRSAYSFKRAVAIQMTKSPQINYGNGWYGASYSATLNAMNSLKIWNSKTQKYQMLNLGKYQGVSVSALNKILRGKGSLSGQGKAVAYACKKYNLNEIYLIAHAFLESGYGTSYFSSGRAGVYNYFGIGAYDYNPNYAITYARNRGWTTPAKGIIGGAKFVRQGYISKGQNTLYRMRWNPRHPGNHQYATDVRWAQVQATTIKNLYDKIGIKGVYFIRDRYK</sequence>
<evidence type="ECO:0000313" key="3">
    <source>
        <dbReference type="EMBL" id="WLJ25974.1"/>
    </source>
</evidence>
<feature type="compositionally biased region" description="Low complexity" evidence="1">
    <location>
        <begin position="161"/>
        <end position="180"/>
    </location>
</feature>
<dbReference type="Pfam" id="PF01832">
    <property type="entry name" value="Glucosaminidase"/>
    <property type="match status" value="1"/>
</dbReference>
<dbReference type="Gene3D" id="3.90.1720.10">
    <property type="entry name" value="endopeptidase domain like (from Nostoc punctiforme)"/>
    <property type="match status" value="1"/>
</dbReference>
<reference evidence="3" key="1">
    <citation type="submission" date="2023-04" db="EMBL/GenBank/DDBJ databases">
        <title>The human skin virome in hidradenitis suppurativa patients.</title>
        <authorList>
            <person name="Jansen D."/>
        </authorList>
    </citation>
    <scope>NUCLEOTIDE SEQUENCE</scope>
    <source>
        <strain evidence="3">VC3_JansenPhageK</strain>
    </source>
</reference>
<dbReference type="SMART" id="SM00047">
    <property type="entry name" value="LYZ2"/>
    <property type="match status" value="1"/>
</dbReference>
<accession>A0AA50AEV8</accession>
<dbReference type="InterPro" id="IPR038765">
    <property type="entry name" value="Papain-like_cys_pep_sf"/>
</dbReference>
<dbReference type="Gene3D" id="1.10.530.10">
    <property type="match status" value="1"/>
</dbReference>
<dbReference type="PROSITE" id="PS50911">
    <property type="entry name" value="CHAP"/>
    <property type="match status" value="1"/>
</dbReference>
<name>A0AA50AEV8_9VIRU</name>